<dbReference type="AlphaFoldDB" id="X1P178"/>
<dbReference type="GO" id="GO:0005886">
    <property type="term" value="C:plasma membrane"/>
    <property type="evidence" value="ECO:0007669"/>
    <property type="project" value="TreeGrafter"/>
</dbReference>
<evidence type="ECO:0000313" key="7">
    <source>
        <dbReference type="EMBL" id="GAI50037.1"/>
    </source>
</evidence>
<keyword evidence="4" id="KW-0408">Iron</keyword>
<dbReference type="GO" id="GO:0046872">
    <property type="term" value="F:metal ion binding"/>
    <property type="evidence" value="ECO:0007669"/>
    <property type="project" value="UniProtKB-KW"/>
</dbReference>
<dbReference type="PANTHER" id="PTHR43255:SF1">
    <property type="entry name" value="IRON-SULFUR-BINDING OXIDOREDUCTASE FADF-RELATED"/>
    <property type="match status" value="1"/>
</dbReference>
<dbReference type="InterPro" id="IPR017900">
    <property type="entry name" value="4Fe4S_Fe_S_CS"/>
</dbReference>
<dbReference type="Gene3D" id="1.10.1060.10">
    <property type="entry name" value="Alpha-helical ferredoxin"/>
    <property type="match status" value="1"/>
</dbReference>
<sequence>QVLDLYSCVVCGQCQDACPATASGKPLNPKKLIQDLRKHLLEVGPELLKTRDEAEASANNPTSMLPGEVITQDEIWACTTCRACDEVCPLYVEHIDKIIDLRRNLVLEQAAIPETAEQALRSIEAG</sequence>
<dbReference type="GO" id="GO:0016491">
    <property type="term" value="F:oxidoreductase activity"/>
    <property type="evidence" value="ECO:0007669"/>
    <property type="project" value="UniProtKB-KW"/>
</dbReference>
<feature type="non-terminal residue" evidence="7">
    <location>
        <position position="126"/>
    </location>
</feature>
<protein>
    <recommendedName>
        <fullName evidence="6">4Fe-4S ferredoxin-type domain-containing protein</fullName>
    </recommendedName>
</protein>
<keyword evidence="3" id="KW-0560">Oxidoreductase</keyword>
<feature type="domain" description="4Fe-4S ferredoxin-type" evidence="6">
    <location>
        <begin position="68"/>
        <end position="98"/>
    </location>
</feature>
<dbReference type="InterPro" id="IPR051460">
    <property type="entry name" value="HdrC_iron-sulfur_subunit"/>
</dbReference>
<evidence type="ECO:0000256" key="4">
    <source>
        <dbReference type="ARBA" id="ARBA00023004"/>
    </source>
</evidence>
<dbReference type="PANTHER" id="PTHR43255">
    <property type="entry name" value="IRON-SULFUR-BINDING OXIDOREDUCTASE FADF-RELATED-RELATED"/>
    <property type="match status" value="1"/>
</dbReference>
<evidence type="ECO:0000259" key="6">
    <source>
        <dbReference type="PROSITE" id="PS51379"/>
    </source>
</evidence>
<evidence type="ECO:0000256" key="3">
    <source>
        <dbReference type="ARBA" id="ARBA00023002"/>
    </source>
</evidence>
<keyword evidence="1" id="KW-0004">4Fe-4S</keyword>
<feature type="non-terminal residue" evidence="7">
    <location>
        <position position="1"/>
    </location>
</feature>
<proteinExistence type="predicted"/>
<keyword evidence="5" id="KW-0411">Iron-sulfur</keyword>
<dbReference type="PROSITE" id="PS51379">
    <property type="entry name" value="4FE4S_FER_2"/>
    <property type="match status" value="2"/>
</dbReference>
<evidence type="ECO:0000256" key="5">
    <source>
        <dbReference type="ARBA" id="ARBA00023014"/>
    </source>
</evidence>
<comment type="caution">
    <text evidence="7">The sequence shown here is derived from an EMBL/GenBank/DDBJ whole genome shotgun (WGS) entry which is preliminary data.</text>
</comment>
<reference evidence="7" key="1">
    <citation type="journal article" date="2014" name="Front. Microbiol.">
        <title>High frequency of phylogenetically diverse reductive dehalogenase-homologous genes in deep subseafloor sedimentary metagenomes.</title>
        <authorList>
            <person name="Kawai M."/>
            <person name="Futagami T."/>
            <person name="Toyoda A."/>
            <person name="Takaki Y."/>
            <person name="Nishi S."/>
            <person name="Hori S."/>
            <person name="Arai W."/>
            <person name="Tsubouchi T."/>
            <person name="Morono Y."/>
            <person name="Uchiyama I."/>
            <person name="Ito T."/>
            <person name="Fujiyama A."/>
            <person name="Inagaki F."/>
            <person name="Takami H."/>
        </authorList>
    </citation>
    <scope>NUCLEOTIDE SEQUENCE</scope>
    <source>
        <strain evidence="7">Expedition CK06-06</strain>
    </source>
</reference>
<dbReference type="SUPFAM" id="SSF46548">
    <property type="entry name" value="alpha-helical ferredoxin"/>
    <property type="match status" value="1"/>
</dbReference>
<gene>
    <name evidence="7" type="ORF">S06H3_64083</name>
</gene>
<evidence type="ECO:0000256" key="1">
    <source>
        <dbReference type="ARBA" id="ARBA00022485"/>
    </source>
</evidence>
<dbReference type="PROSITE" id="PS00198">
    <property type="entry name" value="4FE4S_FER_1"/>
    <property type="match status" value="2"/>
</dbReference>
<dbReference type="GO" id="GO:0051539">
    <property type="term" value="F:4 iron, 4 sulfur cluster binding"/>
    <property type="evidence" value="ECO:0007669"/>
    <property type="project" value="UniProtKB-KW"/>
</dbReference>
<dbReference type="EMBL" id="BARV01042689">
    <property type="protein sequence ID" value="GAI50037.1"/>
    <property type="molecule type" value="Genomic_DNA"/>
</dbReference>
<dbReference type="InterPro" id="IPR009051">
    <property type="entry name" value="Helical_ferredxn"/>
</dbReference>
<accession>X1P178</accession>
<dbReference type="InterPro" id="IPR017896">
    <property type="entry name" value="4Fe4S_Fe-S-bd"/>
</dbReference>
<feature type="domain" description="4Fe-4S ferredoxin-type" evidence="6">
    <location>
        <begin position="1"/>
        <end position="28"/>
    </location>
</feature>
<evidence type="ECO:0000256" key="2">
    <source>
        <dbReference type="ARBA" id="ARBA00022723"/>
    </source>
</evidence>
<dbReference type="Pfam" id="PF13183">
    <property type="entry name" value="Fer4_8"/>
    <property type="match status" value="1"/>
</dbReference>
<name>X1P178_9ZZZZ</name>
<organism evidence="7">
    <name type="scientific">marine sediment metagenome</name>
    <dbReference type="NCBI Taxonomy" id="412755"/>
    <lineage>
        <taxon>unclassified sequences</taxon>
        <taxon>metagenomes</taxon>
        <taxon>ecological metagenomes</taxon>
    </lineage>
</organism>
<keyword evidence="2" id="KW-0479">Metal-binding</keyword>